<evidence type="ECO:0000313" key="2">
    <source>
        <dbReference type="EMBL" id="KAF2068553.1"/>
    </source>
</evidence>
<protein>
    <submittedName>
        <fullName evidence="2">Uncharacterized protein</fullName>
    </submittedName>
</protein>
<reference evidence="2" key="1">
    <citation type="submission" date="2020-01" db="EMBL/GenBank/DDBJ databases">
        <title>Development of genomics and gene disruption for Polysphondylium violaceum indicates a role for the polyketide synthase stlB in stalk morphogenesis.</title>
        <authorList>
            <person name="Narita B."/>
            <person name="Kawabe Y."/>
            <person name="Kin K."/>
            <person name="Saito T."/>
            <person name="Gibbs R."/>
            <person name="Kuspa A."/>
            <person name="Muzny D."/>
            <person name="Queller D."/>
            <person name="Richards S."/>
            <person name="Strassman J."/>
            <person name="Sucgang R."/>
            <person name="Worley K."/>
            <person name="Schaap P."/>
        </authorList>
    </citation>
    <scope>NUCLEOTIDE SEQUENCE</scope>
    <source>
        <strain evidence="2">QSvi11</strain>
    </source>
</reference>
<accession>A0A8J4PKJ9</accession>
<feature type="compositionally biased region" description="Low complexity" evidence="1">
    <location>
        <begin position="45"/>
        <end position="72"/>
    </location>
</feature>
<comment type="caution">
    <text evidence="2">The sequence shown here is derived from an EMBL/GenBank/DDBJ whole genome shotgun (WGS) entry which is preliminary data.</text>
</comment>
<name>A0A8J4PKJ9_9MYCE</name>
<evidence type="ECO:0000313" key="3">
    <source>
        <dbReference type="Proteomes" id="UP000695562"/>
    </source>
</evidence>
<sequence>MERAQLWSDDGNFHILIDADNQTTLEKLNSSDSDILMDPPIPLCTTKRTTTTTTTSTTSTQTSTPTRKSTVTRTNYKGCNSEIIEWAKKTGLDYIFGGNLKKMEVCVEFYQTLTLT</sequence>
<proteinExistence type="predicted"/>
<dbReference type="Proteomes" id="UP000695562">
    <property type="component" value="Unassembled WGS sequence"/>
</dbReference>
<dbReference type="EMBL" id="AJWJ01000932">
    <property type="protein sequence ID" value="KAF2068553.1"/>
    <property type="molecule type" value="Genomic_DNA"/>
</dbReference>
<dbReference type="AlphaFoldDB" id="A0A8J4PKJ9"/>
<evidence type="ECO:0000256" key="1">
    <source>
        <dbReference type="SAM" id="MobiDB-lite"/>
    </source>
</evidence>
<gene>
    <name evidence="2" type="ORF">CYY_010119</name>
</gene>
<keyword evidence="3" id="KW-1185">Reference proteome</keyword>
<feature type="region of interest" description="Disordered" evidence="1">
    <location>
        <begin position="40"/>
        <end position="72"/>
    </location>
</feature>
<organism evidence="2 3">
    <name type="scientific">Polysphondylium violaceum</name>
    <dbReference type="NCBI Taxonomy" id="133409"/>
    <lineage>
        <taxon>Eukaryota</taxon>
        <taxon>Amoebozoa</taxon>
        <taxon>Evosea</taxon>
        <taxon>Eumycetozoa</taxon>
        <taxon>Dictyostelia</taxon>
        <taxon>Dictyosteliales</taxon>
        <taxon>Dictyosteliaceae</taxon>
        <taxon>Polysphondylium</taxon>
    </lineage>
</organism>